<accession>A0A8J7B7I2</accession>
<proteinExistence type="predicted"/>
<dbReference type="InterPro" id="IPR010998">
    <property type="entry name" value="Integrase_recombinase_N"/>
</dbReference>
<dbReference type="RefSeq" id="WP_194028355.1">
    <property type="nucleotide sequence ID" value="NZ_JADEWZ010000005.1"/>
</dbReference>
<dbReference type="InterPro" id="IPR004107">
    <property type="entry name" value="Integrase_SAM-like_N"/>
</dbReference>
<evidence type="ECO:0000313" key="4">
    <source>
        <dbReference type="EMBL" id="MBE9115276.1"/>
    </source>
</evidence>
<keyword evidence="5" id="KW-1185">Reference proteome</keyword>
<reference evidence="4" key="1">
    <citation type="submission" date="2020-10" db="EMBL/GenBank/DDBJ databases">
        <authorList>
            <person name="Castelo-Branco R."/>
            <person name="Eusebio N."/>
            <person name="Adriana R."/>
            <person name="Vieira A."/>
            <person name="Brugerolle De Fraissinette N."/>
            <person name="Rezende De Castro R."/>
            <person name="Schneider M.P."/>
            <person name="Vasconcelos V."/>
            <person name="Leao P.N."/>
        </authorList>
    </citation>
    <scope>NUCLEOTIDE SEQUENCE</scope>
    <source>
        <strain evidence="4">LEGE 07157</strain>
    </source>
</reference>
<name>A0A8J7B7I2_9CYAN</name>
<comment type="caution">
    <text evidence="4">The sequence shown here is derived from an EMBL/GenBank/DDBJ whole genome shotgun (WGS) entry which is preliminary data.</text>
</comment>
<dbReference type="Gene3D" id="1.10.150.130">
    <property type="match status" value="1"/>
</dbReference>
<feature type="domain" description="Core-binding (CB)" evidence="3">
    <location>
        <begin position="14"/>
        <end position="103"/>
    </location>
</feature>
<organism evidence="4 5">
    <name type="scientific">Lusitaniella coriacea LEGE 07157</name>
    <dbReference type="NCBI Taxonomy" id="945747"/>
    <lineage>
        <taxon>Bacteria</taxon>
        <taxon>Bacillati</taxon>
        <taxon>Cyanobacteriota</taxon>
        <taxon>Cyanophyceae</taxon>
        <taxon>Spirulinales</taxon>
        <taxon>Lusitaniellaceae</taxon>
        <taxon>Lusitaniella</taxon>
    </lineage>
</organism>
<dbReference type="Proteomes" id="UP000654482">
    <property type="component" value="Unassembled WGS sequence"/>
</dbReference>
<dbReference type="AlphaFoldDB" id="A0A8J7B7I2"/>
<gene>
    <name evidence="4" type="ORF">IQ249_05110</name>
</gene>
<sequence length="138" mass="16473">MVDNYDEQVEKIEHYNQPILDGFKDWLEKSNLSAKTVRNHVNNIESFAEYLVCYEPLRRLDEIEDNDVSDFLIDWFPRKALWASESTVKSYIASFRKFAKYMIESQRMSAEQETEIRETLKEGKEEFLDAVRMEDSAW</sequence>
<dbReference type="InterPro" id="IPR044068">
    <property type="entry name" value="CB"/>
</dbReference>
<dbReference type="GO" id="GO:0015074">
    <property type="term" value="P:DNA integration"/>
    <property type="evidence" value="ECO:0007669"/>
    <property type="project" value="InterPro"/>
</dbReference>
<evidence type="ECO:0000259" key="3">
    <source>
        <dbReference type="PROSITE" id="PS51900"/>
    </source>
</evidence>
<dbReference type="PROSITE" id="PS51900">
    <property type="entry name" value="CB"/>
    <property type="match status" value="1"/>
</dbReference>
<protein>
    <submittedName>
        <fullName evidence="4">Site-specific integrase</fullName>
    </submittedName>
</protein>
<evidence type="ECO:0000256" key="2">
    <source>
        <dbReference type="PROSITE-ProRule" id="PRU01248"/>
    </source>
</evidence>
<dbReference type="EMBL" id="JADEWZ010000005">
    <property type="protein sequence ID" value="MBE9115276.1"/>
    <property type="molecule type" value="Genomic_DNA"/>
</dbReference>
<keyword evidence="1 2" id="KW-0238">DNA-binding</keyword>
<dbReference type="GO" id="GO:0003677">
    <property type="term" value="F:DNA binding"/>
    <property type="evidence" value="ECO:0007669"/>
    <property type="project" value="UniProtKB-UniRule"/>
</dbReference>
<dbReference type="Pfam" id="PF02899">
    <property type="entry name" value="Phage_int_SAM_1"/>
    <property type="match status" value="1"/>
</dbReference>
<evidence type="ECO:0000256" key="1">
    <source>
        <dbReference type="ARBA" id="ARBA00023125"/>
    </source>
</evidence>
<evidence type="ECO:0000313" key="5">
    <source>
        <dbReference type="Proteomes" id="UP000654482"/>
    </source>
</evidence>